<proteinExistence type="predicted"/>
<dbReference type="SMART" id="SM00065">
    <property type="entry name" value="GAF"/>
    <property type="match status" value="1"/>
</dbReference>
<dbReference type="AlphaFoldDB" id="A0A9W6PWR4"/>
<dbReference type="PANTHER" id="PTHR43156">
    <property type="entry name" value="STAGE II SPORULATION PROTEIN E-RELATED"/>
    <property type="match status" value="1"/>
</dbReference>
<dbReference type="InterPro" id="IPR003018">
    <property type="entry name" value="GAF"/>
</dbReference>
<keyword evidence="8" id="KW-0067">ATP-binding</keyword>
<accession>A0A9W6PWR4</accession>
<evidence type="ECO:0000256" key="2">
    <source>
        <dbReference type="ARBA" id="ARBA00022553"/>
    </source>
</evidence>
<evidence type="ECO:0000256" key="3">
    <source>
        <dbReference type="ARBA" id="ARBA00022679"/>
    </source>
</evidence>
<dbReference type="InterPro" id="IPR036890">
    <property type="entry name" value="HATPase_C_sf"/>
</dbReference>
<evidence type="ECO:0000256" key="11">
    <source>
        <dbReference type="ARBA" id="ARBA00023211"/>
    </source>
</evidence>
<keyword evidence="10" id="KW-0904">Protein phosphatase</keyword>
<dbReference type="GO" id="GO:0004722">
    <property type="term" value="F:protein serine/threonine phosphatase activity"/>
    <property type="evidence" value="ECO:0007669"/>
    <property type="project" value="UniProtKB-EC"/>
</dbReference>
<protein>
    <recommendedName>
        <fullName evidence="1">protein-serine/threonine phosphatase</fullName>
        <ecNumber evidence="1">3.1.3.16</ecNumber>
    </recommendedName>
    <alternativeName>
        <fullName evidence="15">Protein-serine/threonine phosphatase</fullName>
    </alternativeName>
    <alternativeName>
        <fullName evidence="14">Serine/threonine-protein kinase</fullName>
    </alternativeName>
</protein>
<dbReference type="EMBL" id="BSRZ01000005">
    <property type="protein sequence ID" value="GLW64586.1"/>
    <property type="molecule type" value="Genomic_DNA"/>
</dbReference>
<dbReference type="FunFam" id="3.60.40.10:FF:000005">
    <property type="entry name" value="Serine/threonine protein phosphatase"/>
    <property type="match status" value="1"/>
</dbReference>
<keyword evidence="4" id="KW-0479">Metal-binding</keyword>
<evidence type="ECO:0000313" key="19">
    <source>
        <dbReference type="EMBL" id="GLW64586.1"/>
    </source>
</evidence>
<dbReference type="Pfam" id="PF07228">
    <property type="entry name" value="SpoIIE"/>
    <property type="match status" value="1"/>
</dbReference>
<evidence type="ECO:0000256" key="6">
    <source>
        <dbReference type="ARBA" id="ARBA00022777"/>
    </source>
</evidence>
<dbReference type="Pfam" id="PF13581">
    <property type="entry name" value="HATPase_c_2"/>
    <property type="match status" value="1"/>
</dbReference>
<evidence type="ECO:0000256" key="8">
    <source>
        <dbReference type="ARBA" id="ARBA00022840"/>
    </source>
</evidence>
<feature type="domain" description="PPM-type phosphatase" evidence="18">
    <location>
        <begin position="523"/>
        <end position="739"/>
    </location>
</feature>
<dbReference type="InterPro" id="IPR029016">
    <property type="entry name" value="GAF-like_dom_sf"/>
</dbReference>
<evidence type="ECO:0000256" key="4">
    <source>
        <dbReference type="ARBA" id="ARBA00022723"/>
    </source>
</evidence>
<keyword evidence="5" id="KW-0547">Nucleotide-binding</keyword>
<dbReference type="EC" id="3.1.3.16" evidence="1"/>
<evidence type="ECO:0000256" key="5">
    <source>
        <dbReference type="ARBA" id="ARBA00022741"/>
    </source>
</evidence>
<keyword evidence="6" id="KW-0418">Kinase</keyword>
<dbReference type="InterPro" id="IPR001932">
    <property type="entry name" value="PPM-type_phosphatase-like_dom"/>
</dbReference>
<feature type="region of interest" description="Disordered" evidence="16">
    <location>
        <begin position="185"/>
        <end position="208"/>
    </location>
</feature>
<evidence type="ECO:0000259" key="17">
    <source>
        <dbReference type="SMART" id="SM00065"/>
    </source>
</evidence>
<evidence type="ECO:0000313" key="20">
    <source>
        <dbReference type="Proteomes" id="UP001165124"/>
    </source>
</evidence>
<evidence type="ECO:0000256" key="9">
    <source>
        <dbReference type="ARBA" id="ARBA00022842"/>
    </source>
</evidence>
<comment type="function">
    <text evidence="13">Primarily acts as an independent SigF regulator that is sensitive to the osmosensory signal, mediating the cross talk of PknD with the SigF regulon. Possesses both phosphatase and kinase activities. The kinase domain functions as a classic anti-sigma factor-like kinase to phosphorylate the anti-anti-sigma factor domain at the canonical regulatory site, and the phosphatase domain antagonizes this activity.</text>
</comment>
<dbReference type="Pfam" id="PF08447">
    <property type="entry name" value="PAS_3"/>
    <property type="match status" value="1"/>
</dbReference>
<comment type="caution">
    <text evidence="19">The sequence shown here is derived from an EMBL/GenBank/DDBJ whole genome shotgun (WGS) entry which is preliminary data.</text>
</comment>
<keyword evidence="7" id="KW-0378">Hydrolase</keyword>
<dbReference type="Proteomes" id="UP001165124">
    <property type="component" value="Unassembled WGS sequence"/>
</dbReference>
<dbReference type="Pfam" id="PF13185">
    <property type="entry name" value="GAF_2"/>
    <property type="match status" value="1"/>
</dbReference>
<dbReference type="InterPro" id="IPR052016">
    <property type="entry name" value="Bact_Sigma-Reg"/>
</dbReference>
<dbReference type="Gene3D" id="3.60.40.10">
    <property type="entry name" value="PPM-type phosphatase domain"/>
    <property type="match status" value="1"/>
</dbReference>
<dbReference type="InterPro" id="IPR003594">
    <property type="entry name" value="HATPase_dom"/>
</dbReference>
<dbReference type="CDD" id="cd00130">
    <property type="entry name" value="PAS"/>
    <property type="match status" value="1"/>
</dbReference>
<dbReference type="SMART" id="SM00331">
    <property type="entry name" value="PP2C_SIG"/>
    <property type="match status" value="1"/>
</dbReference>
<feature type="domain" description="GAF" evidence="17">
    <location>
        <begin position="353"/>
        <end position="502"/>
    </location>
</feature>
<name>A0A9W6PWR4_9ACTN</name>
<organism evidence="19 20">
    <name type="scientific">Actinomadura rubrobrunea</name>
    <dbReference type="NCBI Taxonomy" id="115335"/>
    <lineage>
        <taxon>Bacteria</taxon>
        <taxon>Bacillati</taxon>
        <taxon>Actinomycetota</taxon>
        <taxon>Actinomycetes</taxon>
        <taxon>Streptosporangiales</taxon>
        <taxon>Thermomonosporaceae</taxon>
        <taxon>Actinomadura</taxon>
    </lineage>
</organism>
<dbReference type="Gene3D" id="3.30.450.20">
    <property type="entry name" value="PAS domain"/>
    <property type="match status" value="1"/>
</dbReference>
<dbReference type="PANTHER" id="PTHR43156:SF2">
    <property type="entry name" value="STAGE II SPORULATION PROTEIN E"/>
    <property type="match status" value="1"/>
</dbReference>
<evidence type="ECO:0000256" key="14">
    <source>
        <dbReference type="ARBA" id="ARBA00075117"/>
    </source>
</evidence>
<evidence type="ECO:0000256" key="10">
    <source>
        <dbReference type="ARBA" id="ARBA00022912"/>
    </source>
</evidence>
<dbReference type="SUPFAM" id="SSF55781">
    <property type="entry name" value="GAF domain-like"/>
    <property type="match status" value="1"/>
</dbReference>
<reference evidence="19" key="1">
    <citation type="submission" date="2023-02" db="EMBL/GenBank/DDBJ databases">
        <title>Actinomadura rubrobrunea NBRC 14622.</title>
        <authorList>
            <person name="Ichikawa N."/>
            <person name="Sato H."/>
            <person name="Tonouchi N."/>
        </authorList>
    </citation>
    <scope>NUCLEOTIDE SEQUENCE</scope>
    <source>
        <strain evidence="19">NBRC 14622</strain>
    </source>
</reference>
<sequence length="884" mass="94260">MSDGLAEGSREQPSGTRNERLRLLEAMDARGEGVEVLQCALTHAMAELGGLGGMVHLGAKGVAGELGLAASSGLPSTFTGVWNIIRQGDSVAPAEATRLGRPVWRSSLSGPASWSDETPPPALPGLPADVGMISVPIPGPAGPLGVLSLLVPSKAEPGPDDRAFLQDVARWAAGMLLRAVPDDGSEAGPLAAASPHARTEPPSDGAAGTWEIELSTGRVTYSDTLRELISEIDFVGRADVLDSWKDVVHPDDVEKIGKDLSRAASLGDEYESEFRVRRRNGSYGRLRTRARIVQDRSGEVVRITGRVWDTAWDAEEDHAALGSVVRVLSAVRAASARAALIDQLTRALTEAVTTQNVVSAIAESVLPAFHATGLLLCSVRGGRLEVLGSVGYRRQFVERLSGVSFPVESPVGQALRTRAPQFFASEEEVVARYPRMADFPMAMEKDARAYLPLVASGRVIGAGILSFSGPRHLSREERTLLTALSGLIAQALERARLYDDAATRARELQADLLPRELPALPALTAAAHYRPAGYGAEIGGDWYDVIPLSSDRVALVIGDVMGHGISEAATMGRLRTAVRTLSDLDLPPDDILDRLNSIIGDLGEDYFATCLYGIYDPVTGDFTFASAGHPPPVVLRADGIAGHLALAANPPLGAASPPFDTATVSLGDGGLLVLYTDGLVEAMGRDVDTGTAQLTRTLADALRGEPAMPLDAVRDTLVRALLPEDEPIADDAALLVVRTRQFAPEDIASWSLPEEPQAAGLARELVRRQLAAWNLGEEFVITTELLVSELVSNVILHAKGPIGLRMLRSWTLTCEVSDASLTTPLIRRSKPTDEGGRGLQLVSALSQRWGTRYSANGKTIWAEQRISPQRTLYATDADVRPRPV</sequence>
<dbReference type="RefSeq" id="WP_067917851.1">
    <property type="nucleotide sequence ID" value="NZ_BSRZ01000005.1"/>
</dbReference>
<dbReference type="Gene3D" id="3.30.565.10">
    <property type="entry name" value="Histidine kinase-like ATPase, C-terminal domain"/>
    <property type="match status" value="1"/>
</dbReference>
<dbReference type="SUPFAM" id="SSF81606">
    <property type="entry name" value="PP2C-like"/>
    <property type="match status" value="1"/>
</dbReference>
<dbReference type="InterPro" id="IPR013655">
    <property type="entry name" value="PAS_fold_3"/>
</dbReference>
<evidence type="ECO:0000259" key="18">
    <source>
        <dbReference type="SMART" id="SM00331"/>
    </source>
</evidence>
<keyword evidence="2" id="KW-0597">Phosphoprotein</keyword>
<dbReference type="GO" id="GO:0005524">
    <property type="term" value="F:ATP binding"/>
    <property type="evidence" value="ECO:0007669"/>
    <property type="project" value="UniProtKB-KW"/>
</dbReference>
<keyword evidence="20" id="KW-1185">Reference proteome</keyword>
<dbReference type="GO" id="GO:0046872">
    <property type="term" value="F:metal ion binding"/>
    <property type="evidence" value="ECO:0007669"/>
    <property type="project" value="UniProtKB-KW"/>
</dbReference>
<dbReference type="FunFam" id="3.30.565.10:FF:000028">
    <property type="entry name" value="PAS sensor protein"/>
    <property type="match status" value="1"/>
</dbReference>
<keyword evidence="11" id="KW-0464">Manganese</keyword>
<evidence type="ECO:0000256" key="13">
    <source>
        <dbReference type="ARBA" id="ARBA00056274"/>
    </source>
</evidence>
<dbReference type="InterPro" id="IPR000014">
    <property type="entry name" value="PAS"/>
</dbReference>
<keyword evidence="3" id="KW-0808">Transferase</keyword>
<dbReference type="SUPFAM" id="SSF55785">
    <property type="entry name" value="PYP-like sensor domain (PAS domain)"/>
    <property type="match status" value="1"/>
</dbReference>
<evidence type="ECO:0000256" key="12">
    <source>
        <dbReference type="ARBA" id="ARBA00047761"/>
    </source>
</evidence>
<evidence type="ECO:0000256" key="1">
    <source>
        <dbReference type="ARBA" id="ARBA00013081"/>
    </source>
</evidence>
<dbReference type="Gene3D" id="3.30.450.40">
    <property type="match status" value="1"/>
</dbReference>
<dbReference type="GO" id="GO:0016301">
    <property type="term" value="F:kinase activity"/>
    <property type="evidence" value="ECO:0007669"/>
    <property type="project" value="UniProtKB-KW"/>
</dbReference>
<comment type="catalytic activity">
    <reaction evidence="12">
        <text>O-phospho-L-seryl-[protein] + H2O = L-seryl-[protein] + phosphate</text>
        <dbReference type="Rhea" id="RHEA:20629"/>
        <dbReference type="Rhea" id="RHEA-COMP:9863"/>
        <dbReference type="Rhea" id="RHEA-COMP:11604"/>
        <dbReference type="ChEBI" id="CHEBI:15377"/>
        <dbReference type="ChEBI" id="CHEBI:29999"/>
        <dbReference type="ChEBI" id="CHEBI:43474"/>
        <dbReference type="ChEBI" id="CHEBI:83421"/>
        <dbReference type="EC" id="3.1.3.16"/>
    </reaction>
</comment>
<gene>
    <name evidence="19" type="ORF">Arub01_28300</name>
</gene>
<evidence type="ECO:0000256" key="15">
    <source>
        <dbReference type="ARBA" id="ARBA00081350"/>
    </source>
</evidence>
<keyword evidence="9" id="KW-0460">Magnesium</keyword>
<evidence type="ECO:0000256" key="16">
    <source>
        <dbReference type="SAM" id="MobiDB-lite"/>
    </source>
</evidence>
<dbReference type="InterPro" id="IPR036457">
    <property type="entry name" value="PPM-type-like_dom_sf"/>
</dbReference>
<dbReference type="CDD" id="cd16936">
    <property type="entry name" value="HATPase_RsbW-like"/>
    <property type="match status" value="1"/>
</dbReference>
<evidence type="ECO:0000256" key="7">
    <source>
        <dbReference type="ARBA" id="ARBA00022801"/>
    </source>
</evidence>
<dbReference type="InterPro" id="IPR035965">
    <property type="entry name" value="PAS-like_dom_sf"/>
</dbReference>